<feature type="region of interest" description="Disordered" evidence="1">
    <location>
        <begin position="34"/>
        <end position="66"/>
    </location>
</feature>
<evidence type="ECO:0000313" key="3">
    <source>
        <dbReference type="Proteomes" id="UP000019376"/>
    </source>
</evidence>
<dbReference type="AlphaFoldDB" id="S7ZS34"/>
<evidence type="ECO:0000313" key="2">
    <source>
        <dbReference type="EMBL" id="EPS33530.1"/>
    </source>
</evidence>
<accession>S7ZS34</accession>
<sequence length="136" mass="14573">MDRRNPAVSFSPTLLIPCQAASVTAQCLVQISSKGSQSAKPSIKSGWLPSSLAHPLGPRRTPPSRYQLQRPCVTTARTFGRRASGIWYHGLIVLAKGCTLCQAFSATVDGTSSRLRAIYKPPSQAAALEILLQHGT</sequence>
<proteinExistence type="predicted"/>
<dbReference type="Proteomes" id="UP000019376">
    <property type="component" value="Unassembled WGS sequence"/>
</dbReference>
<keyword evidence="3" id="KW-1185">Reference proteome</keyword>
<gene>
    <name evidence="2" type="ORF">PDE_08492</name>
</gene>
<dbReference type="HOGENOM" id="CLU_1876152_0_0_1"/>
<dbReference type="EMBL" id="KB644415">
    <property type="protein sequence ID" value="EPS33530.1"/>
    <property type="molecule type" value="Genomic_DNA"/>
</dbReference>
<organism evidence="2 3">
    <name type="scientific">Penicillium oxalicum (strain 114-2 / CGMCC 5302)</name>
    <name type="common">Penicillium decumbens</name>
    <dbReference type="NCBI Taxonomy" id="933388"/>
    <lineage>
        <taxon>Eukaryota</taxon>
        <taxon>Fungi</taxon>
        <taxon>Dikarya</taxon>
        <taxon>Ascomycota</taxon>
        <taxon>Pezizomycotina</taxon>
        <taxon>Eurotiomycetes</taxon>
        <taxon>Eurotiomycetidae</taxon>
        <taxon>Eurotiales</taxon>
        <taxon>Aspergillaceae</taxon>
        <taxon>Penicillium</taxon>
    </lineage>
</organism>
<name>S7ZS34_PENO1</name>
<protein>
    <submittedName>
        <fullName evidence="2">Uncharacterized protein</fullName>
    </submittedName>
</protein>
<reference evidence="2 3" key="1">
    <citation type="journal article" date="2013" name="PLoS ONE">
        <title>Genomic and secretomic analyses reveal unique features of the lignocellulolytic enzyme system of Penicillium decumbens.</title>
        <authorList>
            <person name="Liu G."/>
            <person name="Zhang L."/>
            <person name="Wei X."/>
            <person name="Zou G."/>
            <person name="Qin Y."/>
            <person name="Ma L."/>
            <person name="Li J."/>
            <person name="Zheng H."/>
            <person name="Wang S."/>
            <person name="Wang C."/>
            <person name="Xun L."/>
            <person name="Zhao G.-P."/>
            <person name="Zhou Z."/>
            <person name="Qu Y."/>
        </authorList>
    </citation>
    <scope>NUCLEOTIDE SEQUENCE [LARGE SCALE GENOMIC DNA]</scope>
    <source>
        <strain evidence="3">114-2 / CGMCC 5302</strain>
    </source>
</reference>
<evidence type="ECO:0000256" key="1">
    <source>
        <dbReference type="SAM" id="MobiDB-lite"/>
    </source>
</evidence>